<dbReference type="GO" id="GO:0006310">
    <property type="term" value="P:DNA recombination"/>
    <property type="evidence" value="ECO:0007669"/>
    <property type="project" value="UniProtKB-KW"/>
</dbReference>
<evidence type="ECO:0000256" key="4">
    <source>
        <dbReference type="ARBA" id="ARBA00023172"/>
    </source>
</evidence>
<evidence type="ECO:0000313" key="8">
    <source>
        <dbReference type="Proteomes" id="UP000077875"/>
    </source>
</evidence>
<dbReference type="InterPro" id="IPR003798">
    <property type="entry name" value="DNA_recombination_RmuC"/>
</dbReference>
<dbReference type="EMBL" id="CP015243">
    <property type="protein sequence ID" value="ANF59204.1"/>
    <property type="molecule type" value="Genomic_DNA"/>
</dbReference>
<evidence type="ECO:0000256" key="5">
    <source>
        <dbReference type="SAM" id="Coils"/>
    </source>
</evidence>
<keyword evidence="8" id="KW-1185">Reference proteome</keyword>
<reference evidence="7 8" key="1">
    <citation type="submission" date="2016-04" db="EMBL/GenBank/DDBJ databases">
        <title>Complete Genome Sequence of Halotalea alkalilenta IHB B 13600.</title>
        <authorList>
            <person name="Swarnkar M.K."/>
            <person name="Sharma A."/>
            <person name="Kaushal K."/>
            <person name="Soni R."/>
            <person name="Rana S."/>
            <person name="Singh A.K."/>
            <person name="Gulati A."/>
        </authorList>
    </citation>
    <scope>NUCLEOTIDE SEQUENCE [LARGE SCALE GENOMIC DNA]</scope>
    <source>
        <strain evidence="7 8">IHB B 13600</strain>
    </source>
</reference>
<dbReference type="PANTHER" id="PTHR30563:SF0">
    <property type="entry name" value="DNA RECOMBINATION PROTEIN RMUC"/>
    <property type="match status" value="1"/>
</dbReference>
<evidence type="ECO:0000256" key="6">
    <source>
        <dbReference type="SAM" id="MobiDB-lite"/>
    </source>
</evidence>
<evidence type="ECO:0000256" key="2">
    <source>
        <dbReference type="ARBA" id="ARBA00009840"/>
    </source>
</evidence>
<dbReference type="STRING" id="376489.A5892_18485"/>
<keyword evidence="3 5" id="KW-0175">Coiled coil</keyword>
<name>A0A172YJ35_9GAMM</name>
<feature type="coiled-coil region" evidence="5">
    <location>
        <begin position="36"/>
        <end position="137"/>
    </location>
</feature>
<dbReference type="PANTHER" id="PTHR30563">
    <property type="entry name" value="DNA RECOMBINATION PROTEIN RMUC"/>
    <property type="match status" value="1"/>
</dbReference>
<gene>
    <name evidence="7" type="ORF">A5892_18485</name>
</gene>
<evidence type="ECO:0000256" key="3">
    <source>
        <dbReference type="ARBA" id="ARBA00023054"/>
    </source>
</evidence>
<keyword evidence="4" id="KW-0233">DNA recombination</keyword>
<evidence type="ECO:0000313" key="7">
    <source>
        <dbReference type="EMBL" id="ANF59204.1"/>
    </source>
</evidence>
<accession>A0A172YJ35</accession>
<feature type="compositionally biased region" description="Acidic residues" evidence="6">
    <location>
        <begin position="452"/>
        <end position="461"/>
    </location>
</feature>
<dbReference type="AlphaFoldDB" id="A0A172YJ35"/>
<comment type="similarity">
    <text evidence="2">Belongs to the RmuC family.</text>
</comment>
<dbReference type="Proteomes" id="UP000077875">
    <property type="component" value="Chromosome"/>
</dbReference>
<dbReference type="KEGG" id="haa:A5892_18485"/>
<organism evidence="7 8">
    <name type="scientific">Halotalea alkalilenta</name>
    <dbReference type="NCBI Taxonomy" id="376489"/>
    <lineage>
        <taxon>Bacteria</taxon>
        <taxon>Pseudomonadati</taxon>
        <taxon>Pseudomonadota</taxon>
        <taxon>Gammaproteobacteria</taxon>
        <taxon>Oceanospirillales</taxon>
        <taxon>Halomonadaceae</taxon>
        <taxon>Halotalea</taxon>
    </lineage>
</organism>
<feature type="region of interest" description="Disordered" evidence="6">
    <location>
        <begin position="443"/>
        <end position="468"/>
    </location>
</feature>
<proteinExistence type="inferred from homology"/>
<sequence>MSTPLIALAFAAVALAALGGAIVGAWLGRAAPRRELLEARERSARLEEALEQSREAHHEAERLLAEREALLERERDQGEALSVRHQRLEQECARLRTRCAELETGMERDQRHHHERLALLEQARDQLKGEFERLAGKIFEERSQRFSVQSRDDLQALLGPLRQQLQEFRSRLDGINDQDVQRQSALRAQLDQLCALNRQMSEDASNLTRALKGDRKLQGNWGELMLETVLERSGLRKGIEYRREVAIRAEDGLRRPDAVIQLPEGRHLVVDAKVSLVAYSDYLAAEDDVTRAQALRQHLRSLRSHLEGLAARDYPRLPGLNSPDMVFMFMPIEPAFALAFEHDERLFQDAFARHVVIVTPTTLLASLRTVANLWRLERHNENAKLIVERGEKLLDKFIGFVDSLNDVGTHLERAGASHRQALKRLSEGQGSLVSQARALNRLGVRSRKPLPDGEDGADEDETSGKPEP</sequence>
<dbReference type="RefSeq" id="WP_064124047.1">
    <property type="nucleotide sequence ID" value="NZ_CP015243.1"/>
</dbReference>
<dbReference type="Pfam" id="PF02646">
    <property type="entry name" value="RmuC"/>
    <property type="match status" value="1"/>
</dbReference>
<protein>
    <submittedName>
        <fullName evidence="7">Recombinase RmuC</fullName>
    </submittedName>
</protein>
<evidence type="ECO:0000256" key="1">
    <source>
        <dbReference type="ARBA" id="ARBA00003416"/>
    </source>
</evidence>
<comment type="function">
    <text evidence="1">Involved in DNA recombination.</text>
</comment>